<keyword evidence="5 11" id="KW-0479">Metal-binding</keyword>
<keyword evidence="10 11" id="KW-0511">Multifunctional enzyme</keyword>
<dbReference type="InterPro" id="IPR035985">
    <property type="entry name" value="Ubiquitin-activating_enz"/>
</dbReference>
<evidence type="ECO:0000313" key="14">
    <source>
        <dbReference type="Proteomes" id="UP000092461"/>
    </source>
</evidence>
<feature type="binding site" evidence="11">
    <location>
        <position position="94"/>
    </location>
    <ligand>
        <name>ATP</name>
        <dbReference type="ChEBI" id="CHEBI:30616"/>
    </ligand>
</feature>
<dbReference type="GO" id="GO:0005524">
    <property type="term" value="F:ATP binding"/>
    <property type="evidence" value="ECO:0007669"/>
    <property type="project" value="UniProtKB-KW"/>
</dbReference>
<dbReference type="Pfam" id="PF00581">
    <property type="entry name" value="Rhodanese"/>
    <property type="match status" value="1"/>
</dbReference>
<dbReference type="NCBIfam" id="NF004281">
    <property type="entry name" value="PRK05690.1"/>
    <property type="match status" value="1"/>
</dbReference>
<dbReference type="FunFam" id="3.40.50.720:FF:000033">
    <property type="entry name" value="Adenylyltransferase and sulfurtransferase MOCS3"/>
    <property type="match status" value="1"/>
</dbReference>
<dbReference type="PROSITE" id="PS50206">
    <property type="entry name" value="RHODANESE_3"/>
    <property type="match status" value="1"/>
</dbReference>
<dbReference type="InterPro" id="IPR001763">
    <property type="entry name" value="Rhodanese-like_dom"/>
</dbReference>
<comment type="function">
    <text evidence="11">Plays a central role in 2-thiolation of mcm(5)S(2)U at tRNA wobble positions of cytosolic tRNA(Lys), tRNA(Glu) and tRNA(Gln). Acts by mediating the C-terminal thiocarboxylation of the sulfur carrier URM1. Its N-terminus first activates URM1 as acyl-adenylate (-COAMP), then the persulfide sulfur on the catalytic cysteine is transferred to URM1 to form thiocarboxylation (-COSH) of its C-terminus. The reaction probably involves hydrogen sulfide that is generated from the persulfide intermediate and that acts as nucleophile towards URM1. Subsequently, a transient disulfide bond is formed. Does not use thiosulfate as sulfur donor; NFS1 probably acting as a sulfur donor for thiocarboxylation reactions.</text>
</comment>
<sequence>MEEEITELRDKLAKSEEECKLISSVLDKPPEFPDKLSNNEIARYSRQVLVPGIGVEGQVKLRSSSALIVGAGGLGCPAALYLAAAGIGMIAAVDYDKVDLSNLHRQTLYSERDVGISKVFAMGRALDRIHSKLRFDAHNTAINSTNAMTIIEQYDIVLDATDNVATRYLLSDACVLAKKPLVSGSAIQFDGQLTVYNYKDGPCYRCIHTQPPNPDHVQNCGDSGVMGPVTGVIGSLMALEAIKVLLNLDGVLSKQLLVYDGFEARFRTLKLRGKIKDCASCSENPTITQLIDYEAFCGSKANDKDYSLKLLDESDRITVQEYRRIFKAKIPHVLVDVRSPNEIKICALKNTKNIPIDDINSQKIERIAEDLGKMNLPIYVVCRRGNDSQRAVKKLKEFIKGDNAPKDIIGGLHAWAKYIDRKFPVY</sequence>
<dbReference type="InterPro" id="IPR028885">
    <property type="entry name" value="MOCS3/Uba4"/>
</dbReference>
<dbReference type="GO" id="GO:0006777">
    <property type="term" value="P:Mo-molybdopterin cofactor biosynthetic process"/>
    <property type="evidence" value="ECO:0007669"/>
    <property type="project" value="UniProtKB-UniRule"/>
</dbReference>
<dbReference type="EC" id="2.8.1.-" evidence="11"/>
<dbReference type="HAMAP" id="MF_03049">
    <property type="entry name" value="MOCS3_Uba4"/>
    <property type="match status" value="1"/>
</dbReference>
<feature type="binding site" evidence="11">
    <location>
        <position position="278"/>
    </location>
    <ligand>
        <name>Zn(2+)</name>
        <dbReference type="ChEBI" id="CHEBI:29105"/>
    </ligand>
</feature>
<dbReference type="GO" id="GO:0002143">
    <property type="term" value="P:tRNA wobble position uridine thiolation"/>
    <property type="evidence" value="ECO:0007669"/>
    <property type="project" value="InterPro"/>
</dbReference>
<keyword evidence="14" id="KW-1185">Reference proteome</keyword>
<proteinExistence type="inferred from homology"/>
<dbReference type="AlphaFoldDB" id="A0A1B0CEQ7"/>
<protein>
    <recommendedName>
        <fullName evidence="11">Adenylyltransferase and sulfurtransferase MOCS3 homolog</fullName>
    </recommendedName>
    <alternativeName>
        <fullName evidence="11">UBA4 homolog</fullName>
    </alternativeName>
    <alternativeName>
        <fullName evidence="11">Ubiquitin-like protein activator 4 homolog</fullName>
    </alternativeName>
    <domain>
        <recommendedName>
            <fullName evidence="11">Adenylyltransferase</fullName>
            <ecNumber evidence="11">2.7.7.-</ecNumber>
        </recommendedName>
    </domain>
    <domain>
        <recommendedName>
            <fullName evidence="11">Sulfurtransferase</fullName>
            <ecNumber evidence="11">2.8.1.-</ecNumber>
        </recommendedName>
    </domain>
</protein>
<accession>A0A1B0CEQ7</accession>
<evidence type="ECO:0000256" key="4">
    <source>
        <dbReference type="ARBA" id="ARBA00022694"/>
    </source>
</evidence>
<keyword evidence="9 11" id="KW-0501">Molybdenum cofactor biosynthesis</keyword>
<keyword evidence="2 11" id="KW-0963">Cytoplasm</keyword>
<dbReference type="Pfam" id="PF00899">
    <property type="entry name" value="ThiF"/>
    <property type="match status" value="1"/>
</dbReference>
<evidence type="ECO:0000313" key="13">
    <source>
        <dbReference type="EnsemblMetazoa" id="LLOJ002827-PA"/>
    </source>
</evidence>
<comment type="subcellular location">
    <subcellularLocation>
        <location evidence="1">Cytoplasm</location>
        <location evidence="1">Cytosol</location>
    </subcellularLocation>
</comment>
<dbReference type="GO" id="GO:0032447">
    <property type="term" value="P:protein urmylation"/>
    <property type="evidence" value="ECO:0007669"/>
    <property type="project" value="TreeGrafter"/>
</dbReference>
<feature type="active site" description="Glycyl thioester intermediate; for adenylyltransferase activity" evidence="11">
    <location>
        <position position="220"/>
    </location>
</feature>
<comment type="pathway">
    <text evidence="11">tRNA modification; 5-methoxycarbonylmethyl-2-thiouridine-tRNA biosynthesis.</text>
</comment>
<feature type="binding site" evidence="11">
    <location>
        <position position="203"/>
    </location>
    <ligand>
        <name>Zn(2+)</name>
        <dbReference type="ChEBI" id="CHEBI:29105"/>
    </ligand>
</feature>
<dbReference type="Proteomes" id="UP000092461">
    <property type="component" value="Unassembled WGS sequence"/>
</dbReference>
<keyword evidence="6 11" id="KW-0547">Nucleotide-binding</keyword>
<dbReference type="Gene3D" id="3.40.250.10">
    <property type="entry name" value="Rhodanese-like domain"/>
    <property type="match status" value="1"/>
</dbReference>
<dbReference type="SUPFAM" id="SSF69572">
    <property type="entry name" value="Activating enzymes of the ubiquitin-like proteins"/>
    <property type="match status" value="1"/>
</dbReference>
<feature type="binding site" evidence="11">
    <location>
        <position position="206"/>
    </location>
    <ligand>
        <name>Zn(2+)</name>
        <dbReference type="ChEBI" id="CHEBI:29105"/>
    </ligand>
</feature>
<keyword evidence="7 11" id="KW-0862">Zinc</keyword>
<feature type="binding site" evidence="11">
    <location>
        <position position="118"/>
    </location>
    <ligand>
        <name>ATP</name>
        <dbReference type="ChEBI" id="CHEBI:30616"/>
    </ligand>
</feature>
<evidence type="ECO:0000256" key="2">
    <source>
        <dbReference type="ARBA" id="ARBA00022490"/>
    </source>
</evidence>
<dbReference type="EMBL" id="AJWK01009068">
    <property type="status" value="NOT_ANNOTATED_CDS"/>
    <property type="molecule type" value="Genomic_DNA"/>
</dbReference>
<comment type="cofactor">
    <cofactor evidence="11">
        <name>Zn(2+)</name>
        <dbReference type="ChEBI" id="CHEBI:29105"/>
    </cofactor>
    <text evidence="11">Binds 1 zinc ion per subunit.</text>
</comment>
<dbReference type="EC" id="2.7.7.-" evidence="11"/>
<dbReference type="GO" id="GO:0070566">
    <property type="term" value="F:adenylyltransferase activity"/>
    <property type="evidence" value="ECO:0007669"/>
    <property type="project" value="InterPro"/>
</dbReference>
<feature type="active site" description="Cysteine persulfide intermediate; for sulfurtransferase activity" evidence="11">
    <location>
        <position position="382"/>
    </location>
</feature>
<feature type="binding site" evidence="11">
    <location>
        <position position="281"/>
    </location>
    <ligand>
        <name>Zn(2+)</name>
        <dbReference type="ChEBI" id="CHEBI:29105"/>
    </ligand>
</feature>
<evidence type="ECO:0000259" key="12">
    <source>
        <dbReference type="PROSITE" id="PS50206"/>
    </source>
</evidence>
<dbReference type="InterPro" id="IPR000594">
    <property type="entry name" value="ThiF_NAD_FAD-bd"/>
</dbReference>
<dbReference type="EnsemblMetazoa" id="LLOJ002827-RA">
    <property type="protein sequence ID" value="LLOJ002827-PA"/>
    <property type="gene ID" value="LLOJ002827"/>
</dbReference>
<organism evidence="13 14">
    <name type="scientific">Lutzomyia longipalpis</name>
    <name type="common">Sand fly</name>
    <dbReference type="NCBI Taxonomy" id="7200"/>
    <lineage>
        <taxon>Eukaryota</taxon>
        <taxon>Metazoa</taxon>
        <taxon>Ecdysozoa</taxon>
        <taxon>Arthropoda</taxon>
        <taxon>Hexapoda</taxon>
        <taxon>Insecta</taxon>
        <taxon>Pterygota</taxon>
        <taxon>Neoptera</taxon>
        <taxon>Endopterygota</taxon>
        <taxon>Diptera</taxon>
        <taxon>Nematocera</taxon>
        <taxon>Psychodoidea</taxon>
        <taxon>Psychodidae</taxon>
        <taxon>Lutzomyia</taxon>
        <taxon>Lutzomyia</taxon>
    </lineage>
</organism>
<dbReference type="PANTHER" id="PTHR10953:SF102">
    <property type="entry name" value="ADENYLYLTRANSFERASE AND SULFURTRANSFERASE MOCS3"/>
    <property type="match status" value="1"/>
</dbReference>
<reference evidence="13" key="1">
    <citation type="submission" date="2020-05" db="UniProtKB">
        <authorList>
            <consortium name="EnsemblMetazoa"/>
        </authorList>
    </citation>
    <scope>IDENTIFICATION</scope>
    <source>
        <strain evidence="13">Jacobina</strain>
    </source>
</reference>
<dbReference type="InterPro" id="IPR036873">
    <property type="entry name" value="Rhodanese-like_dom_sf"/>
</dbReference>
<dbReference type="CDD" id="cd00757">
    <property type="entry name" value="ThiF_MoeB_HesA_family"/>
    <property type="match status" value="1"/>
</dbReference>
<evidence type="ECO:0000256" key="6">
    <source>
        <dbReference type="ARBA" id="ARBA00022741"/>
    </source>
</evidence>
<name>A0A1B0CEQ7_LUTLO</name>
<feature type="domain" description="Rhodanese" evidence="12">
    <location>
        <begin position="332"/>
        <end position="424"/>
    </location>
</feature>
<dbReference type="VEuPathDB" id="VectorBase:LLONM1_004595"/>
<evidence type="ECO:0000256" key="10">
    <source>
        <dbReference type="ARBA" id="ARBA00023268"/>
    </source>
</evidence>
<feature type="binding site" evidence="11">
    <location>
        <position position="73"/>
    </location>
    <ligand>
        <name>ATP</name>
        <dbReference type="ChEBI" id="CHEBI:30616"/>
    </ligand>
</feature>
<keyword evidence="8 11" id="KW-0067">ATP-binding</keyword>
<evidence type="ECO:0000256" key="8">
    <source>
        <dbReference type="ARBA" id="ARBA00022840"/>
    </source>
</evidence>
<keyword evidence="3 11" id="KW-0808">Transferase</keyword>
<dbReference type="InterPro" id="IPR045886">
    <property type="entry name" value="ThiF/MoeB/HesA"/>
</dbReference>
<dbReference type="Gene3D" id="3.40.50.720">
    <property type="entry name" value="NAD(P)-binding Rossmann-like Domain"/>
    <property type="match status" value="1"/>
</dbReference>
<evidence type="ECO:0000256" key="3">
    <source>
        <dbReference type="ARBA" id="ARBA00022679"/>
    </source>
</evidence>
<dbReference type="PANTHER" id="PTHR10953">
    <property type="entry name" value="UBIQUITIN-ACTIVATING ENZYME E1"/>
    <property type="match status" value="1"/>
</dbReference>
<dbReference type="SMART" id="SM00450">
    <property type="entry name" value="RHOD"/>
    <property type="match status" value="1"/>
</dbReference>
<dbReference type="GO" id="GO:0046872">
    <property type="term" value="F:metal ion binding"/>
    <property type="evidence" value="ECO:0007669"/>
    <property type="project" value="UniProtKB-KW"/>
</dbReference>
<feature type="binding site" evidence="11">
    <location>
        <begin position="101"/>
        <end position="105"/>
    </location>
    <ligand>
        <name>ATP</name>
        <dbReference type="ChEBI" id="CHEBI:30616"/>
    </ligand>
</feature>
<dbReference type="FunFam" id="3.40.250.10:FF:000014">
    <property type="entry name" value="Adenylyltransferase and sulfurtransferase MOCS3"/>
    <property type="match status" value="1"/>
</dbReference>
<evidence type="ECO:0000256" key="7">
    <source>
        <dbReference type="ARBA" id="ARBA00022833"/>
    </source>
</evidence>
<dbReference type="VEuPathDB" id="VectorBase:LLOJ002827"/>
<dbReference type="GO" id="GO:0005829">
    <property type="term" value="C:cytosol"/>
    <property type="evidence" value="ECO:0007669"/>
    <property type="project" value="UniProtKB-SubCell"/>
</dbReference>
<keyword evidence="4 11" id="KW-0819">tRNA processing</keyword>
<evidence type="ECO:0000256" key="11">
    <source>
        <dbReference type="HAMAP-Rule" id="MF_03049"/>
    </source>
</evidence>
<evidence type="ECO:0000256" key="5">
    <source>
        <dbReference type="ARBA" id="ARBA00022723"/>
    </source>
</evidence>
<feature type="binding site" evidence="11">
    <location>
        <begin position="162"/>
        <end position="163"/>
    </location>
    <ligand>
        <name>ATP</name>
        <dbReference type="ChEBI" id="CHEBI:30616"/>
    </ligand>
</feature>
<evidence type="ECO:0000256" key="9">
    <source>
        <dbReference type="ARBA" id="ARBA00023150"/>
    </source>
</evidence>
<dbReference type="UniPathway" id="UPA00988"/>
<evidence type="ECO:0000256" key="1">
    <source>
        <dbReference type="ARBA" id="ARBA00004514"/>
    </source>
</evidence>
<dbReference type="GO" id="GO:0042292">
    <property type="term" value="F:URM1 activating enzyme activity"/>
    <property type="evidence" value="ECO:0007669"/>
    <property type="project" value="TreeGrafter"/>
</dbReference>
<comment type="similarity">
    <text evidence="11">In the N-terminal section; belongs to the HesA/MoeB/ThiF family. UBA4 subfamily.</text>
</comment>
<dbReference type="GO" id="GO:0004792">
    <property type="term" value="F:thiosulfate-cyanide sulfurtransferase activity"/>
    <property type="evidence" value="ECO:0007669"/>
    <property type="project" value="TreeGrafter"/>
</dbReference>